<dbReference type="GeneID" id="43368453"/>
<dbReference type="EMBL" id="CP034345">
    <property type="protein sequence ID" value="QGX93810.1"/>
    <property type="molecule type" value="Genomic_DNA"/>
</dbReference>
<evidence type="ECO:0000259" key="3">
    <source>
        <dbReference type="SMART" id="SM00822"/>
    </source>
</evidence>
<dbReference type="GO" id="GO:0005975">
    <property type="term" value="P:carbohydrate metabolic process"/>
    <property type="evidence" value="ECO:0007669"/>
    <property type="project" value="UniProtKB-ARBA"/>
</dbReference>
<evidence type="ECO:0000313" key="4">
    <source>
        <dbReference type="EMBL" id="QGX93810.1"/>
    </source>
</evidence>
<dbReference type="Proteomes" id="UP000428325">
    <property type="component" value="Chromosome"/>
</dbReference>
<dbReference type="AlphaFoldDB" id="A0A6B9FC89"/>
<dbReference type="NCBIfam" id="NF009466">
    <property type="entry name" value="PRK12826.1-2"/>
    <property type="match status" value="1"/>
</dbReference>
<proteinExistence type="inferred from homology"/>
<dbReference type="InterPro" id="IPR002347">
    <property type="entry name" value="SDR_fam"/>
</dbReference>
<dbReference type="RefSeq" id="WP_157688046.1">
    <property type="nucleotide sequence ID" value="NZ_CP034345.1"/>
</dbReference>
<dbReference type="SMART" id="SM00822">
    <property type="entry name" value="PKS_KR"/>
    <property type="match status" value="1"/>
</dbReference>
<gene>
    <name evidence="4" type="ORF">EI982_02915</name>
</gene>
<keyword evidence="2" id="KW-0560">Oxidoreductase</keyword>
<dbReference type="NCBIfam" id="NF005559">
    <property type="entry name" value="PRK07231.1"/>
    <property type="match status" value="1"/>
</dbReference>
<comment type="similarity">
    <text evidence="1">Belongs to the short-chain dehydrogenases/reductases (SDR) family.</text>
</comment>
<dbReference type="PRINTS" id="PR00080">
    <property type="entry name" value="SDRFAMILY"/>
</dbReference>
<accession>A0A6B9FC89</accession>
<dbReference type="KEGG" id="hra:EI982_02915"/>
<dbReference type="InterPro" id="IPR020904">
    <property type="entry name" value="Sc_DH/Rdtase_CS"/>
</dbReference>
<dbReference type="PANTHER" id="PTHR42760">
    <property type="entry name" value="SHORT-CHAIN DEHYDROGENASES/REDUCTASES FAMILY MEMBER"/>
    <property type="match status" value="1"/>
</dbReference>
<keyword evidence="5" id="KW-1185">Reference proteome</keyword>
<dbReference type="PROSITE" id="PS00061">
    <property type="entry name" value="ADH_SHORT"/>
    <property type="match status" value="1"/>
</dbReference>
<dbReference type="InterPro" id="IPR057326">
    <property type="entry name" value="KR_dom"/>
</dbReference>
<reference evidence="4 5" key="1">
    <citation type="submission" date="2018-12" db="EMBL/GenBank/DDBJ databases">
        <title>Complete genome sequence of Haloplanus rallus MBLA0036.</title>
        <authorList>
            <person name="Nam Y.-d."/>
            <person name="Kang J."/>
            <person name="Chung W.-H."/>
            <person name="Park Y.S."/>
        </authorList>
    </citation>
    <scope>NUCLEOTIDE SEQUENCE [LARGE SCALE GENOMIC DNA]</scope>
    <source>
        <strain evidence="4 5">MBLA0036</strain>
    </source>
</reference>
<dbReference type="GO" id="GO:0016616">
    <property type="term" value="F:oxidoreductase activity, acting on the CH-OH group of donors, NAD or NADP as acceptor"/>
    <property type="evidence" value="ECO:0007669"/>
    <property type="project" value="UniProtKB-ARBA"/>
</dbReference>
<evidence type="ECO:0000256" key="2">
    <source>
        <dbReference type="ARBA" id="ARBA00023002"/>
    </source>
</evidence>
<dbReference type="PRINTS" id="PR00081">
    <property type="entry name" value="GDHRDH"/>
</dbReference>
<protein>
    <submittedName>
        <fullName evidence="4">SDR family oxidoreductase</fullName>
    </submittedName>
</protein>
<sequence>MSVMDSFRLDGETALVTGAGRGLGRRMATGLAEAGADVAIADVDADTGTETAATIAENTGAETTFVRADVTSEDDVEAMVDHVESELGPVDVLVNNAGIVENEPAEEMTLDQWERVVDVNLTGVFCCAKHVGARLLERDAAGSIINIASMSGHIANHPQPQAGYNASKSGVAGLTRSLASEWAADDIRVNAIAPGYMRTDMVDSTLAEDPEMEETWLADTPMGRLGRPAELKPVAVFLASDASSYMTGEVVFVDGGFTVR</sequence>
<dbReference type="InterPro" id="IPR036291">
    <property type="entry name" value="NAD(P)-bd_dom_sf"/>
</dbReference>
<evidence type="ECO:0000256" key="1">
    <source>
        <dbReference type="ARBA" id="ARBA00006484"/>
    </source>
</evidence>
<name>A0A6B9FC89_9EURY</name>
<evidence type="ECO:0000313" key="5">
    <source>
        <dbReference type="Proteomes" id="UP000428325"/>
    </source>
</evidence>
<dbReference type="PANTHER" id="PTHR42760:SF115">
    <property type="entry name" value="3-OXOACYL-[ACYL-CARRIER-PROTEIN] REDUCTASE FABG"/>
    <property type="match status" value="1"/>
</dbReference>
<dbReference type="SUPFAM" id="SSF51735">
    <property type="entry name" value="NAD(P)-binding Rossmann-fold domains"/>
    <property type="match status" value="1"/>
</dbReference>
<dbReference type="Pfam" id="PF13561">
    <property type="entry name" value="adh_short_C2"/>
    <property type="match status" value="1"/>
</dbReference>
<organism evidence="4 5">
    <name type="scientific">Haloplanus rallus</name>
    <dbReference type="NCBI Taxonomy" id="1816183"/>
    <lineage>
        <taxon>Archaea</taxon>
        <taxon>Methanobacteriati</taxon>
        <taxon>Methanobacteriota</taxon>
        <taxon>Stenosarchaea group</taxon>
        <taxon>Halobacteria</taxon>
        <taxon>Halobacteriales</taxon>
        <taxon>Haloferacaceae</taxon>
        <taxon>Haloplanus</taxon>
    </lineage>
</organism>
<dbReference type="FunFam" id="3.40.50.720:FF:000240">
    <property type="entry name" value="SDR family oxidoreductase"/>
    <property type="match status" value="1"/>
</dbReference>
<dbReference type="Gene3D" id="3.40.50.720">
    <property type="entry name" value="NAD(P)-binding Rossmann-like Domain"/>
    <property type="match status" value="1"/>
</dbReference>
<dbReference type="OrthoDB" id="7442at2157"/>
<feature type="domain" description="Ketoreductase" evidence="3">
    <location>
        <begin position="12"/>
        <end position="153"/>
    </location>
</feature>